<keyword evidence="10 12" id="KW-0406">Ion transport</keyword>
<keyword evidence="5 12" id="KW-0633">Potassium transport</keyword>
<feature type="transmembrane region" description="Helical" evidence="12">
    <location>
        <begin position="174"/>
        <end position="195"/>
    </location>
</feature>
<feature type="domain" description="K+ potassium transporter integral membrane" evidence="13">
    <location>
        <begin position="13"/>
        <end position="468"/>
    </location>
</feature>
<feature type="transmembrane region" description="Helical" evidence="12">
    <location>
        <begin position="369"/>
        <end position="391"/>
    </location>
</feature>
<gene>
    <name evidence="12" type="primary">kup</name>
    <name evidence="15" type="ORF">LXT13_11585</name>
</gene>
<dbReference type="RefSeq" id="WP_233372084.1">
    <property type="nucleotide sequence ID" value="NZ_JAJTWU010000004.1"/>
</dbReference>
<comment type="function">
    <text evidence="12">Transport of potassium into the cell. Likely operates as a K(+):H(+) symporter.</text>
</comment>
<evidence type="ECO:0000256" key="12">
    <source>
        <dbReference type="HAMAP-Rule" id="MF_01522"/>
    </source>
</evidence>
<feature type="transmembrane region" description="Helical" evidence="12">
    <location>
        <begin position="403"/>
        <end position="424"/>
    </location>
</feature>
<feature type="transmembrane region" description="Helical" evidence="12">
    <location>
        <begin position="342"/>
        <end position="363"/>
    </location>
</feature>
<dbReference type="InterPro" id="IPR053952">
    <property type="entry name" value="K_trans_C"/>
</dbReference>
<reference evidence="15 16" key="1">
    <citation type="submission" date="2021-12" db="EMBL/GenBank/DDBJ databases">
        <title>Genome seq of P8.</title>
        <authorList>
            <person name="Seo T."/>
        </authorList>
    </citation>
    <scope>NUCLEOTIDE SEQUENCE [LARGE SCALE GENOMIC DNA]</scope>
    <source>
        <strain evidence="15 16">P8</strain>
    </source>
</reference>
<name>A0ABS8XQP5_9BURK</name>
<keyword evidence="6 12" id="KW-0812">Transmembrane</keyword>
<feature type="transmembrane region" description="Helical" evidence="12">
    <location>
        <begin position="105"/>
        <end position="132"/>
    </location>
</feature>
<evidence type="ECO:0000256" key="2">
    <source>
        <dbReference type="ARBA" id="ARBA00007019"/>
    </source>
</evidence>
<feature type="transmembrane region" description="Helical" evidence="12">
    <location>
        <begin position="47"/>
        <end position="71"/>
    </location>
</feature>
<evidence type="ECO:0000256" key="5">
    <source>
        <dbReference type="ARBA" id="ARBA00022538"/>
    </source>
</evidence>
<evidence type="ECO:0000313" key="16">
    <source>
        <dbReference type="Proteomes" id="UP001200741"/>
    </source>
</evidence>
<keyword evidence="4 12" id="KW-1003">Cell membrane</keyword>
<keyword evidence="9 12" id="KW-1133">Transmembrane helix</keyword>
<keyword evidence="3 12" id="KW-0813">Transport</keyword>
<protein>
    <recommendedName>
        <fullName evidence="12">Probable potassium transport system protein Kup</fullName>
    </recommendedName>
</protein>
<keyword evidence="7 12" id="KW-0769">Symport</keyword>
<feature type="transmembrane region" description="Helical" evidence="12">
    <location>
        <begin position="430"/>
        <end position="448"/>
    </location>
</feature>
<feature type="transmembrane region" description="Helical" evidence="12">
    <location>
        <begin position="215"/>
        <end position="238"/>
    </location>
</feature>
<feature type="transmembrane region" description="Helical" evidence="12">
    <location>
        <begin position="144"/>
        <end position="162"/>
    </location>
</feature>
<evidence type="ECO:0000259" key="13">
    <source>
        <dbReference type="Pfam" id="PF02705"/>
    </source>
</evidence>
<dbReference type="PANTHER" id="PTHR30540">
    <property type="entry name" value="OSMOTIC STRESS POTASSIUM TRANSPORTER"/>
    <property type="match status" value="1"/>
</dbReference>
<comment type="caution">
    <text evidence="15">The sequence shown here is derived from an EMBL/GenBank/DDBJ whole genome shotgun (WGS) entry which is preliminary data.</text>
</comment>
<proteinExistence type="inferred from homology"/>
<organism evidence="15 16">
    <name type="scientific">Pelomonas cellulosilytica</name>
    <dbReference type="NCBI Taxonomy" id="2906762"/>
    <lineage>
        <taxon>Bacteria</taxon>
        <taxon>Pseudomonadati</taxon>
        <taxon>Pseudomonadota</taxon>
        <taxon>Betaproteobacteria</taxon>
        <taxon>Burkholderiales</taxon>
        <taxon>Sphaerotilaceae</taxon>
        <taxon>Roseateles</taxon>
    </lineage>
</organism>
<feature type="transmembrane region" description="Helical" evidence="12">
    <location>
        <begin position="290"/>
        <end position="310"/>
    </location>
</feature>
<keyword evidence="8 12" id="KW-0630">Potassium</keyword>
<accession>A0ABS8XQP5</accession>
<keyword evidence="16" id="KW-1185">Reference proteome</keyword>
<dbReference type="Pfam" id="PF22776">
    <property type="entry name" value="K_trans_C"/>
    <property type="match status" value="1"/>
</dbReference>
<evidence type="ECO:0000256" key="8">
    <source>
        <dbReference type="ARBA" id="ARBA00022958"/>
    </source>
</evidence>
<evidence type="ECO:0000256" key="7">
    <source>
        <dbReference type="ARBA" id="ARBA00022847"/>
    </source>
</evidence>
<dbReference type="PANTHER" id="PTHR30540:SF79">
    <property type="entry name" value="LOW AFFINITY POTASSIUM TRANSPORT SYSTEM PROTEIN KUP"/>
    <property type="match status" value="1"/>
</dbReference>
<dbReference type="EMBL" id="JAJTWU010000004">
    <property type="protein sequence ID" value="MCE4555062.1"/>
    <property type="molecule type" value="Genomic_DNA"/>
</dbReference>
<evidence type="ECO:0000313" key="15">
    <source>
        <dbReference type="EMBL" id="MCE4555062.1"/>
    </source>
</evidence>
<comment type="subcellular location">
    <subcellularLocation>
        <location evidence="12">Cell membrane</location>
        <topology evidence="12">Multi-pass membrane protein</topology>
    </subcellularLocation>
    <subcellularLocation>
        <location evidence="1">Membrane</location>
        <topology evidence="1">Multi-pass membrane protein</topology>
    </subcellularLocation>
</comment>
<keyword evidence="11 12" id="KW-0472">Membrane</keyword>
<dbReference type="InterPro" id="IPR023051">
    <property type="entry name" value="Kup"/>
</dbReference>
<evidence type="ECO:0000256" key="6">
    <source>
        <dbReference type="ARBA" id="ARBA00022692"/>
    </source>
</evidence>
<evidence type="ECO:0000256" key="10">
    <source>
        <dbReference type="ARBA" id="ARBA00023065"/>
    </source>
</evidence>
<feature type="transmembrane region" description="Helical" evidence="12">
    <location>
        <begin position="250"/>
        <end position="270"/>
    </location>
</feature>
<dbReference type="InterPro" id="IPR003855">
    <property type="entry name" value="K+_transporter"/>
</dbReference>
<evidence type="ECO:0000256" key="3">
    <source>
        <dbReference type="ARBA" id="ARBA00022448"/>
    </source>
</evidence>
<feature type="domain" description="K+ potassium transporter C-terminal" evidence="14">
    <location>
        <begin position="480"/>
        <end position="627"/>
    </location>
</feature>
<evidence type="ECO:0000256" key="1">
    <source>
        <dbReference type="ARBA" id="ARBA00004141"/>
    </source>
</evidence>
<evidence type="ECO:0000256" key="9">
    <source>
        <dbReference type="ARBA" id="ARBA00022989"/>
    </source>
</evidence>
<sequence length="627" mass="67078">MSLDNKRSGLPALTLGAIGVVYGDIGTSPLYTLKEVFLPATGVALNTHNLIGATSVIVWALMFVVTLKYVILILRADNRGEGGALALTALAAHAVQQRPQLRRALLLLGLFGATLFYGDSVITPAISVMSAIEGLEVVTPTPTLKPYVLPISAAILIGLFVVQRYGTASVGKVFGPIIVIWFGVLGAIGVVHIVQQPQILAALNPLEAWAFLSQRGWHLFAAVGAIVLALTGAEALYADMGHFGVKPIRLAWMGLVFPALALNYLGQGALLMGDASAIDNPFFRLFPTALILPMVVLAALATVIASQAVISGAYSMTKQAVLLGFLPRVNMRHTSASESGQIYVPAVNWALLAGVLGAVFMFGSSSALAGAYGIAVTLTMFITTVLTFFVIRDGWKLPAPLAVGATVFFLAVDALLVAGCAIKFFDGGWFPLALGLMLFVLMSTWARGRKLLMESLRSEGLELEPFIESLAHGGAHRAQRTAVYTVAEPTLVPQALLHNLKHNQVLHETNVILNVQFHDHPSVDQADRVALTQIAPGFWRVVVHYGFMEEPDVPAALALCEPKGLRVEPFETSYFLSRETVVPTPGGGMANWRERLFAALSRNSGGVAKFFRLPDNSVVELGTRVQI</sequence>
<evidence type="ECO:0000259" key="14">
    <source>
        <dbReference type="Pfam" id="PF22776"/>
    </source>
</evidence>
<dbReference type="Pfam" id="PF02705">
    <property type="entry name" value="K_trans"/>
    <property type="match status" value="1"/>
</dbReference>
<comment type="catalytic activity">
    <reaction evidence="12">
        <text>K(+)(in) + H(+)(in) = K(+)(out) + H(+)(out)</text>
        <dbReference type="Rhea" id="RHEA:28490"/>
        <dbReference type="ChEBI" id="CHEBI:15378"/>
        <dbReference type="ChEBI" id="CHEBI:29103"/>
    </reaction>
</comment>
<evidence type="ECO:0000256" key="4">
    <source>
        <dbReference type="ARBA" id="ARBA00022475"/>
    </source>
</evidence>
<dbReference type="Proteomes" id="UP001200741">
    <property type="component" value="Unassembled WGS sequence"/>
</dbReference>
<dbReference type="InterPro" id="IPR053951">
    <property type="entry name" value="K_trans_N"/>
</dbReference>
<dbReference type="HAMAP" id="MF_01522">
    <property type="entry name" value="Kup"/>
    <property type="match status" value="1"/>
</dbReference>
<comment type="similarity">
    <text evidence="2 12">Belongs to the HAK/KUP transporter (TC 2.A.72) family.</text>
</comment>
<evidence type="ECO:0000256" key="11">
    <source>
        <dbReference type="ARBA" id="ARBA00023136"/>
    </source>
</evidence>